<dbReference type="RefSeq" id="WP_154484320.1">
    <property type="nucleotide sequence ID" value="NZ_VULR01000009.1"/>
</dbReference>
<organism evidence="3 4">
    <name type="scientific">Anaerosalibacter bizertensis</name>
    <dbReference type="NCBI Taxonomy" id="932217"/>
    <lineage>
        <taxon>Bacteria</taxon>
        <taxon>Bacillati</taxon>
        <taxon>Bacillota</taxon>
        <taxon>Tissierellia</taxon>
        <taxon>Tissierellales</taxon>
        <taxon>Sporanaerobacteraceae</taxon>
        <taxon>Anaerosalibacter</taxon>
    </lineage>
</organism>
<dbReference type="Proteomes" id="UP000462760">
    <property type="component" value="Unassembled WGS sequence"/>
</dbReference>
<dbReference type="EMBL" id="VULR01000009">
    <property type="protein sequence ID" value="MSS43643.1"/>
    <property type="molecule type" value="Genomic_DNA"/>
</dbReference>
<proteinExistence type="predicted"/>
<evidence type="ECO:0000313" key="3">
    <source>
        <dbReference type="EMBL" id="MSS43643.1"/>
    </source>
</evidence>
<gene>
    <name evidence="3" type="ORF">FYJ27_07875</name>
</gene>
<dbReference type="InterPro" id="IPR021416">
    <property type="entry name" value="DUF3048_N"/>
</dbReference>
<reference evidence="3 4" key="1">
    <citation type="submission" date="2019-08" db="EMBL/GenBank/DDBJ databases">
        <title>In-depth cultivation of the pig gut microbiome towards novel bacterial diversity and tailored functional studies.</title>
        <authorList>
            <person name="Wylensek D."/>
            <person name="Hitch T.C.A."/>
            <person name="Clavel T."/>
        </authorList>
    </citation>
    <scope>NUCLEOTIDE SEQUENCE [LARGE SCALE GENOMIC DNA]</scope>
    <source>
        <strain evidence="3 4">Med78-601-WT-4W-RMD-3</strain>
    </source>
</reference>
<protein>
    <submittedName>
        <fullName evidence="3">DUF3048 domain-containing protein</fullName>
    </submittedName>
</protein>
<dbReference type="AlphaFoldDB" id="A0A844FHU1"/>
<dbReference type="OrthoDB" id="9779102at2"/>
<dbReference type="InterPro" id="IPR035328">
    <property type="entry name" value="DUF3048_C"/>
</dbReference>
<sequence length="334" mass="38511">MKKIVFILLICLVAVLLIYNISDKENDQILEEENENKILSPLSGISASISKVERRPVAVMFDNHPNARWQAGLSQAEIVYEFFVEYPYTRYMGIYLINDPEELGPIRSARPYFITTLLEYDPIYVRAGGSEEAKEYIEQLEIADIDGLTNSEDAFFRNTKVGKKSPHNLYTNMENIRNAQIGRGYSSTGDYEGFNFYEKDTEIQGDNGTTIEIKYNRENSTSYIYNEVDRVYERYKDGEAHIDEYYNIPIVAKNIIIQQVKTKPIDNEGRLEIDLVDSGKGIYISNGKFKDISWTKGSKDGKTMYYDEEGEEIFLNKGITWIQIIDEKSDIIIE</sequence>
<evidence type="ECO:0000259" key="2">
    <source>
        <dbReference type="Pfam" id="PF17479"/>
    </source>
</evidence>
<feature type="domain" description="DUF3048" evidence="2">
    <location>
        <begin position="211"/>
        <end position="322"/>
    </location>
</feature>
<name>A0A844FHU1_9FIRM</name>
<dbReference type="SUPFAM" id="SSF159774">
    <property type="entry name" value="YerB-like"/>
    <property type="match status" value="1"/>
</dbReference>
<dbReference type="Gene3D" id="3.50.90.10">
    <property type="entry name" value="YerB-like"/>
    <property type="match status" value="1"/>
</dbReference>
<dbReference type="InterPro" id="IPR023158">
    <property type="entry name" value="YerB-like_sf"/>
</dbReference>
<evidence type="ECO:0000313" key="4">
    <source>
        <dbReference type="Proteomes" id="UP000462760"/>
    </source>
</evidence>
<accession>A0A844FHU1</accession>
<dbReference type="Pfam" id="PF11258">
    <property type="entry name" value="DUF3048"/>
    <property type="match status" value="1"/>
</dbReference>
<dbReference type="Pfam" id="PF17479">
    <property type="entry name" value="DUF3048_C"/>
    <property type="match status" value="1"/>
</dbReference>
<evidence type="ECO:0000259" key="1">
    <source>
        <dbReference type="Pfam" id="PF11258"/>
    </source>
</evidence>
<comment type="caution">
    <text evidence="3">The sequence shown here is derived from an EMBL/GenBank/DDBJ whole genome shotgun (WGS) entry which is preliminary data.</text>
</comment>
<feature type="domain" description="DUF3048" evidence="1">
    <location>
        <begin position="43"/>
        <end position="185"/>
    </location>
</feature>